<organism evidence="1 2">
    <name type="scientific">Aeromonas veronii</name>
    <dbReference type="NCBI Taxonomy" id="654"/>
    <lineage>
        <taxon>Bacteria</taxon>
        <taxon>Pseudomonadati</taxon>
        <taxon>Pseudomonadota</taxon>
        <taxon>Gammaproteobacteria</taxon>
        <taxon>Aeromonadales</taxon>
        <taxon>Aeromonadaceae</taxon>
        <taxon>Aeromonas</taxon>
    </lineage>
</organism>
<reference evidence="1 2" key="1">
    <citation type="submission" date="2018-03" db="EMBL/GenBank/DDBJ databases">
        <title>Aeromonas veronii whole genome sequencing and analysis.</title>
        <authorList>
            <person name="Xie H."/>
            <person name="Liu T."/>
            <person name="Wang K."/>
        </authorList>
    </citation>
    <scope>NUCLEOTIDE SEQUENCE [LARGE SCALE GENOMIC DNA]</scope>
    <source>
        <strain evidence="1 2">XH.VA.1</strain>
    </source>
</reference>
<dbReference type="AlphaFoldDB" id="A0A2T4N011"/>
<evidence type="ECO:0000313" key="2">
    <source>
        <dbReference type="Proteomes" id="UP000241986"/>
    </source>
</evidence>
<protein>
    <submittedName>
        <fullName evidence="1">Uncharacterized protein</fullName>
    </submittedName>
</protein>
<proteinExistence type="predicted"/>
<comment type="caution">
    <text evidence="1">The sequence shown here is derived from an EMBL/GenBank/DDBJ whole genome shotgun (WGS) entry which is preliminary data.</text>
</comment>
<dbReference type="Proteomes" id="UP000241986">
    <property type="component" value="Unassembled WGS sequence"/>
</dbReference>
<evidence type="ECO:0000313" key="1">
    <source>
        <dbReference type="EMBL" id="PTH80154.1"/>
    </source>
</evidence>
<gene>
    <name evidence="1" type="ORF">DAA48_16495</name>
</gene>
<accession>A0A2T4N011</accession>
<dbReference type="EMBL" id="PZKL01000037">
    <property type="protein sequence ID" value="PTH80154.1"/>
    <property type="molecule type" value="Genomic_DNA"/>
</dbReference>
<sequence length="65" mass="7587">MCKSCSPESRVMMTYIASDYLLRSYNSKELKSISHKLVLGNEAAFRKIGLDVDRLKEIYRWSIIQ</sequence>
<name>A0A2T4N011_AERVE</name>